<evidence type="ECO:0000256" key="7">
    <source>
        <dbReference type="ARBA" id="ARBA00022824"/>
    </source>
</evidence>
<proteinExistence type="inferred from homology"/>
<keyword evidence="8" id="KW-0492">Microsome</keyword>
<evidence type="ECO:0000256" key="10">
    <source>
        <dbReference type="ARBA" id="ARBA00023004"/>
    </source>
</evidence>
<protein>
    <submittedName>
        <fullName evidence="16">Cytochrome P450 2B4-like</fullName>
    </submittedName>
</protein>
<dbReference type="GO" id="GO:0020037">
    <property type="term" value="F:heme binding"/>
    <property type="evidence" value="ECO:0007669"/>
    <property type="project" value="InterPro"/>
</dbReference>
<evidence type="ECO:0000256" key="13">
    <source>
        <dbReference type="PIRSR" id="PIRSR602401-1"/>
    </source>
</evidence>
<dbReference type="InterPro" id="IPR017972">
    <property type="entry name" value="Cyt_P450_CS"/>
</dbReference>
<keyword evidence="7" id="KW-0256">Endoplasmic reticulum</keyword>
<dbReference type="PROSITE" id="PS00086">
    <property type="entry name" value="CYTOCHROME_P450"/>
    <property type="match status" value="1"/>
</dbReference>
<keyword evidence="5 13" id="KW-0349">Heme</keyword>
<dbReference type="InterPro" id="IPR001128">
    <property type="entry name" value="Cyt_P450"/>
</dbReference>
<dbReference type="AlphaFoldDB" id="A0A6P6DWG6"/>
<evidence type="ECO:0000256" key="11">
    <source>
        <dbReference type="ARBA" id="ARBA00023033"/>
    </source>
</evidence>
<dbReference type="GO" id="GO:0005506">
    <property type="term" value="F:iron ion binding"/>
    <property type="evidence" value="ECO:0007669"/>
    <property type="project" value="InterPro"/>
</dbReference>
<dbReference type="GO" id="GO:0005789">
    <property type="term" value="C:endoplasmic reticulum membrane"/>
    <property type="evidence" value="ECO:0007669"/>
    <property type="project" value="UniProtKB-SubCell"/>
</dbReference>
<evidence type="ECO:0000256" key="5">
    <source>
        <dbReference type="ARBA" id="ARBA00022617"/>
    </source>
</evidence>
<feature type="binding site" description="axial binding residue" evidence="13">
    <location>
        <position position="400"/>
    </location>
    <ligand>
        <name>heme</name>
        <dbReference type="ChEBI" id="CHEBI:30413"/>
    </ligand>
    <ligandPart>
        <name>Fe</name>
        <dbReference type="ChEBI" id="CHEBI:18248"/>
    </ligandPart>
</feature>
<dbReference type="InterPro" id="IPR036396">
    <property type="entry name" value="Cyt_P450_sf"/>
</dbReference>
<dbReference type="PANTHER" id="PTHR24300">
    <property type="entry name" value="CYTOCHROME P450 508A4-RELATED"/>
    <property type="match status" value="1"/>
</dbReference>
<comment type="subcellular location">
    <subcellularLocation>
        <location evidence="3">Endoplasmic reticulum membrane</location>
    </subcellularLocation>
    <subcellularLocation>
        <location evidence="2">Microsome membrane</location>
    </subcellularLocation>
</comment>
<evidence type="ECO:0000256" key="4">
    <source>
        <dbReference type="ARBA" id="ARBA00010617"/>
    </source>
</evidence>
<evidence type="ECO:0000256" key="14">
    <source>
        <dbReference type="RuleBase" id="RU000461"/>
    </source>
</evidence>
<keyword evidence="11 14" id="KW-0503">Monooxygenase</keyword>
<comment type="similarity">
    <text evidence="4 14">Belongs to the cytochrome P450 family.</text>
</comment>
<dbReference type="SUPFAM" id="SSF48264">
    <property type="entry name" value="Cytochrome P450"/>
    <property type="match status" value="1"/>
</dbReference>
<name>A0A6P6DWG6_OCTDE</name>
<dbReference type="FunCoup" id="A0A6P6DWG6">
    <property type="interactions" value="1541"/>
</dbReference>
<dbReference type="GO" id="GO:0016712">
    <property type="term" value="F:oxidoreductase activity, acting on paired donors, with incorporation or reduction of molecular oxygen, reduced flavin or flavoprotein as one donor, and incorporation of one atom of oxygen"/>
    <property type="evidence" value="ECO:0007669"/>
    <property type="project" value="TreeGrafter"/>
</dbReference>
<evidence type="ECO:0000256" key="8">
    <source>
        <dbReference type="ARBA" id="ARBA00022848"/>
    </source>
</evidence>
<dbReference type="InParanoid" id="A0A6P6DWG6"/>
<keyword evidence="10 13" id="KW-0408">Iron</keyword>
<evidence type="ECO:0000313" key="16">
    <source>
        <dbReference type="RefSeq" id="XP_023564424.1"/>
    </source>
</evidence>
<keyword evidence="12" id="KW-0472">Membrane</keyword>
<dbReference type="OrthoDB" id="1055148at2759"/>
<keyword evidence="9 14" id="KW-0560">Oxidoreductase</keyword>
<reference evidence="16" key="1">
    <citation type="submission" date="2025-08" db="UniProtKB">
        <authorList>
            <consortium name="RefSeq"/>
        </authorList>
    </citation>
    <scope>IDENTIFICATION</scope>
</reference>
<accession>A0A6P6DWG6</accession>
<dbReference type="Proteomes" id="UP000515203">
    <property type="component" value="Unplaced"/>
</dbReference>
<dbReference type="PRINTS" id="PR00463">
    <property type="entry name" value="EP450I"/>
</dbReference>
<dbReference type="InterPro" id="IPR002401">
    <property type="entry name" value="Cyt_P450_E_grp-I"/>
</dbReference>
<dbReference type="FunFam" id="1.10.630.10:FF:000001">
    <property type="entry name" value="Cytochrome P450, family 2"/>
    <property type="match status" value="1"/>
</dbReference>
<dbReference type="PANTHER" id="PTHR24300:SF339">
    <property type="entry name" value="CYTOCHROME P450 FAMILY 2 SUBFAMILY B MEMBER 39"/>
    <property type="match status" value="1"/>
</dbReference>
<keyword evidence="6 13" id="KW-0479">Metal-binding</keyword>
<comment type="cofactor">
    <cofactor evidence="1 13">
        <name>heme</name>
        <dbReference type="ChEBI" id="CHEBI:30413"/>
    </cofactor>
</comment>
<evidence type="ECO:0000256" key="6">
    <source>
        <dbReference type="ARBA" id="ARBA00022723"/>
    </source>
</evidence>
<dbReference type="Gene3D" id="1.10.630.10">
    <property type="entry name" value="Cytochrome P450"/>
    <property type="match status" value="1"/>
</dbReference>
<evidence type="ECO:0000256" key="9">
    <source>
        <dbReference type="ARBA" id="ARBA00023002"/>
    </source>
</evidence>
<keyword evidence="15" id="KW-1185">Reference proteome</keyword>
<dbReference type="GO" id="GO:0006805">
    <property type="term" value="P:xenobiotic metabolic process"/>
    <property type="evidence" value="ECO:0007669"/>
    <property type="project" value="TreeGrafter"/>
</dbReference>
<sequence length="463" mass="52846">MSKEEYRKCKVNVDYTKCKNKFREKYGDVFTVYLGSRPVVMLCGAETIREALVDQAGAFSGRGPIAAVESLFQGYGLAFANGERWKALRRFSLATMRDFGMGKRSVEERIQEEAKFMVAELRKSQGSLVDPVLLFHSVTANIICSIVFGERFDYKDPQFLRMLDLMYKSFTLASSFSSQVFELFSSILKHFPGTHREIYKNLQEINTFIDQSVKKHHETLDPSSPRDFIDAFLIRMDKDKSDQNTEFHHKNLILTSLSLFFAGTETTSTTLRYGFLFLLKYPHITERVQKEIEQVIGSHRQPALEDRTKMPYTEAVICEIQRFADLLPIGVPHMVTKDTAFRGFVLPKNTEVYTVLTTALHDSCHFEKPDTFNPDHFLDAKGSLKKSPAFIPFSMGKRLCLGEGIAHAELFLFFTTILQNFSITSPVAPEDIDFTPQEFGIGRVPPAYKISFLPHMMDSGQRN</sequence>
<evidence type="ECO:0000313" key="15">
    <source>
        <dbReference type="Proteomes" id="UP000515203"/>
    </source>
</evidence>
<dbReference type="PRINTS" id="PR00385">
    <property type="entry name" value="P450"/>
</dbReference>
<evidence type="ECO:0000256" key="2">
    <source>
        <dbReference type="ARBA" id="ARBA00004524"/>
    </source>
</evidence>
<dbReference type="GO" id="GO:0019373">
    <property type="term" value="P:epoxygenase P450 pathway"/>
    <property type="evidence" value="ECO:0007669"/>
    <property type="project" value="TreeGrafter"/>
</dbReference>
<dbReference type="Pfam" id="PF00067">
    <property type="entry name" value="p450"/>
    <property type="match status" value="1"/>
</dbReference>
<organism evidence="15 16">
    <name type="scientific">Octodon degus</name>
    <name type="common">Degu</name>
    <name type="synonym">Sciurus degus</name>
    <dbReference type="NCBI Taxonomy" id="10160"/>
    <lineage>
        <taxon>Eukaryota</taxon>
        <taxon>Metazoa</taxon>
        <taxon>Chordata</taxon>
        <taxon>Craniata</taxon>
        <taxon>Vertebrata</taxon>
        <taxon>Euteleostomi</taxon>
        <taxon>Mammalia</taxon>
        <taxon>Eutheria</taxon>
        <taxon>Euarchontoglires</taxon>
        <taxon>Glires</taxon>
        <taxon>Rodentia</taxon>
        <taxon>Hystricomorpha</taxon>
        <taxon>Octodontidae</taxon>
        <taxon>Octodon</taxon>
    </lineage>
</organism>
<dbReference type="GeneID" id="101573868"/>
<evidence type="ECO:0000256" key="12">
    <source>
        <dbReference type="ARBA" id="ARBA00023136"/>
    </source>
</evidence>
<dbReference type="InterPro" id="IPR050182">
    <property type="entry name" value="Cytochrome_P450_fam2"/>
</dbReference>
<evidence type="ECO:0000256" key="1">
    <source>
        <dbReference type="ARBA" id="ARBA00001971"/>
    </source>
</evidence>
<dbReference type="RefSeq" id="XP_023564424.1">
    <property type="nucleotide sequence ID" value="XM_023708656.1"/>
</dbReference>
<gene>
    <name evidence="16" type="primary">LOC101573868</name>
</gene>
<dbReference type="GO" id="GO:0008392">
    <property type="term" value="F:arachidonate epoxygenase activity"/>
    <property type="evidence" value="ECO:0007669"/>
    <property type="project" value="TreeGrafter"/>
</dbReference>
<evidence type="ECO:0000256" key="3">
    <source>
        <dbReference type="ARBA" id="ARBA00004586"/>
    </source>
</evidence>